<name>A0A2P9AH92_9HYPH</name>
<dbReference type="EMBL" id="FUIG01000021">
    <property type="protein sequence ID" value="SJM30466.1"/>
    <property type="molecule type" value="Genomic_DNA"/>
</dbReference>
<dbReference type="AlphaFoldDB" id="A0A2P9AH92"/>
<dbReference type="Gene3D" id="3.30.420.10">
    <property type="entry name" value="Ribonuclease H-like superfamily/Ribonuclease H"/>
    <property type="match status" value="1"/>
</dbReference>
<accession>A0A2P9AH92</accession>
<evidence type="ECO:0000313" key="3">
    <source>
        <dbReference type="Proteomes" id="UP000245698"/>
    </source>
</evidence>
<feature type="domain" description="Tc1-like transposase DDE" evidence="1">
    <location>
        <begin position="35"/>
        <end position="119"/>
    </location>
</feature>
<dbReference type="InterPro" id="IPR038717">
    <property type="entry name" value="Tc1-like_DDE_dom"/>
</dbReference>
<proteinExistence type="predicted"/>
<sequence length="149" mass="17152">MLVGQHSMSVTNTVRHGSKQVIYESYPELGRGLVLPYCDTEAMREHLAEISRSVDDGAYAVLILDQAGWHVTPKPKVPDNITLMFLPPRSPELNSVENVWQFMRDNWLSNRIFKDYDDIVTHCCAARNKLVDQPWKIMSIGLREWAHRS</sequence>
<evidence type="ECO:0000259" key="1">
    <source>
        <dbReference type="Pfam" id="PF13358"/>
    </source>
</evidence>
<evidence type="ECO:0000313" key="2">
    <source>
        <dbReference type="EMBL" id="SJM30466.1"/>
    </source>
</evidence>
<dbReference type="InterPro" id="IPR036397">
    <property type="entry name" value="RNaseH_sf"/>
</dbReference>
<dbReference type="Pfam" id="PF13358">
    <property type="entry name" value="DDE_3"/>
    <property type="match status" value="1"/>
</dbReference>
<keyword evidence="3" id="KW-1185">Reference proteome</keyword>
<protein>
    <recommendedName>
        <fullName evidence="1">Tc1-like transposase DDE domain-containing protein</fullName>
    </recommendedName>
</protein>
<organism evidence="2 3">
    <name type="scientific">Mesorhizobium delmotii</name>
    <dbReference type="NCBI Taxonomy" id="1631247"/>
    <lineage>
        <taxon>Bacteria</taxon>
        <taxon>Pseudomonadati</taxon>
        <taxon>Pseudomonadota</taxon>
        <taxon>Alphaproteobacteria</taxon>
        <taxon>Hyphomicrobiales</taxon>
        <taxon>Phyllobacteriaceae</taxon>
        <taxon>Mesorhizobium</taxon>
    </lineage>
</organism>
<dbReference type="Proteomes" id="UP000245698">
    <property type="component" value="Unassembled WGS sequence"/>
</dbReference>
<reference evidence="3" key="1">
    <citation type="submission" date="2016-12" db="EMBL/GenBank/DDBJ databases">
        <authorList>
            <person name="Brunel B."/>
        </authorList>
    </citation>
    <scope>NUCLEOTIDE SEQUENCE [LARGE SCALE GENOMIC DNA]</scope>
</reference>
<dbReference type="GO" id="GO:0003676">
    <property type="term" value="F:nucleic acid binding"/>
    <property type="evidence" value="ECO:0007669"/>
    <property type="project" value="InterPro"/>
</dbReference>
<gene>
    <name evidence="2" type="ORF">BQ8482_150053</name>
</gene>